<dbReference type="PROSITE" id="PS50011">
    <property type="entry name" value="PROTEIN_KINASE_DOM"/>
    <property type="match status" value="1"/>
</dbReference>
<feature type="region of interest" description="Disordered" evidence="2">
    <location>
        <begin position="1"/>
        <end position="32"/>
    </location>
</feature>
<dbReference type="Pfam" id="PF12330">
    <property type="entry name" value="Haspin_kinase"/>
    <property type="match status" value="1"/>
</dbReference>
<accession>A0A0D2FPR3</accession>
<dbReference type="PANTHER" id="PTHR24419">
    <property type="entry name" value="INTERLEUKIN-1 RECEPTOR-ASSOCIATED KINASE"/>
    <property type="match status" value="1"/>
</dbReference>
<dbReference type="GO" id="GO:0072354">
    <property type="term" value="F:histone H3T3 kinase activity"/>
    <property type="evidence" value="ECO:0007669"/>
    <property type="project" value="TreeGrafter"/>
</dbReference>
<dbReference type="GO" id="GO:0005737">
    <property type="term" value="C:cytoplasm"/>
    <property type="evidence" value="ECO:0007669"/>
    <property type="project" value="TreeGrafter"/>
</dbReference>
<evidence type="ECO:0000313" key="4">
    <source>
        <dbReference type="EMBL" id="KIW88597.1"/>
    </source>
</evidence>
<keyword evidence="1" id="KW-0547">Nucleotide-binding</keyword>
<dbReference type="GO" id="GO:0005634">
    <property type="term" value="C:nucleus"/>
    <property type="evidence" value="ECO:0007669"/>
    <property type="project" value="TreeGrafter"/>
</dbReference>
<dbReference type="VEuPathDB" id="FungiDB:Z519_10643"/>
<dbReference type="PROSITE" id="PS00107">
    <property type="entry name" value="PROTEIN_KINASE_ATP"/>
    <property type="match status" value="1"/>
</dbReference>
<feature type="region of interest" description="Disordered" evidence="2">
    <location>
        <begin position="70"/>
        <end position="97"/>
    </location>
</feature>
<feature type="binding site" evidence="1">
    <location>
        <position position="193"/>
    </location>
    <ligand>
        <name>ATP</name>
        <dbReference type="ChEBI" id="CHEBI:30616"/>
    </ligand>
</feature>
<dbReference type="InterPro" id="IPR011009">
    <property type="entry name" value="Kinase-like_dom_sf"/>
</dbReference>
<evidence type="ECO:0000313" key="5">
    <source>
        <dbReference type="Proteomes" id="UP000053789"/>
    </source>
</evidence>
<evidence type="ECO:0000256" key="2">
    <source>
        <dbReference type="SAM" id="MobiDB-lite"/>
    </source>
</evidence>
<dbReference type="GO" id="GO:0035556">
    <property type="term" value="P:intracellular signal transduction"/>
    <property type="evidence" value="ECO:0007669"/>
    <property type="project" value="TreeGrafter"/>
</dbReference>
<dbReference type="AlphaFoldDB" id="A0A0D2FPR3"/>
<keyword evidence="1" id="KW-0067">ATP-binding</keyword>
<dbReference type="Gene3D" id="3.30.200.20">
    <property type="entry name" value="Phosphorylase Kinase, domain 1"/>
    <property type="match status" value="1"/>
</dbReference>
<dbReference type="RefSeq" id="XP_016615266.1">
    <property type="nucleotide sequence ID" value="XM_016768359.1"/>
</dbReference>
<dbReference type="SUPFAM" id="SSF56112">
    <property type="entry name" value="Protein kinase-like (PK-like)"/>
    <property type="match status" value="1"/>
</dbReference>
<dbReference type="GeneID" id="27703571"/>
<reference evidence="4" key="1">
    <citation type="submission" date="2015-01" db="EMBL/GenBank/DDBJ databases">
        <title>The Genome Sequence of Cladophialophora bantiana CBS 173.52.</title>
        <authorList>
            <consortium name="The Broad Institute Genomics Platform"/>
            <person name="Cuomo C."/>
            <person name="de Hoog S."/>
            <person name="Gorbushina A."/>
            <person name="Stielow B."/>
            <person name="Teixiera M."/>
            <person name="Abouelleil A."/>
            <person name="Chapman S.B."/>
            <person name="Priest M."/>
            <person name="Young S.K."/>
            <person name="Wortman J."/>
            <person name="Nusbaum C."/>
            <person name="Birren B."/>
        </authorList>
    </citation>
    <scope>NUCLEOTIDE SEQUENCE [LARGE SCALE GENOMIC DNA]</scope>
    <source>
        <strain evidence="4">CBS 173.52</strain>
    </source>
</reference>
<dbReference type="InterPro" id="IPR000719">
    <property type="entry name" value="Prot_kinase_dom"/>
</dbReference>
<dbReference type="OrthoDB" id="5327538at2759"/>
<evidence type="ECO:0000259" key="3">
    <source>
        <dbReference type="PROSITE" id="PS50011"/>
    </source>
</evidence>
<protein>
    <recommendedName>
        <fullName evidence="3">Protein kinase domain-containing protein</fullName>
    </recommendedName>
</protein>
<name>A0A0D2FPR3_CLAB1</name>
<dbReference type="Proteomes" id="UP000053789">
    <property type="component" value="Unassembled WGS sequence"/>
</dbReference>
<sequence length="539" mass="61403">MAEFSALSELKNQQRPIRRNDKTYSKKKAQTAERRAMHFDLFGGGRDENDIANKMEKLSLHYDVRETPVQPLPEATPSFEQRPIEHHPRPRGRRKDASSRKMAVCLYGFIDQLQEIDRHLQNLTPQDLHQLEPLLSLIEQQGVKDFQEFGRSIGKKYLCEKLGEGSYADVFKLQPKDLTEAEDLEKRGGLIVKIIPFKLTPEAQNDIADMESITREVRLMQSVDALHGFVRCRGIHIVSGKYPDVLLEAFDAFKATRPVSAIHSNPLKDFSPQQLYAIVEMNDAGKPIYRLKTLSAFQVYDIFWKTAMTLALAEREIEFEHRDMHNGNICFKPLTKDGPIDAAQNLIEDMNKRPEVVLGMSNLQITVIDYTLSRAKLGDGSKSGLIVFDPMLFWETDSYVARTEEDKRQWGTYCRTREWARLVESEVEENARLDGLEYEARNKYERFLPKSNLFWLGYLLADMLTRTPAGRGASLPGSSRTAKNLQMELWAKLTEVSTYLNNVQPALLPVGADGLVTTAAVRGWLAPADMAAFKAQMEE</sequence>
<dbReference type="PANTHER" id="PTHR24419:SF18">
    <property type="entry name" value="SERINE_THREONINE-PROTEIN KINASE HASPIN"/>
    <property type="match status" value="1"/>
</dbReference>
<feature type="domain" description="Protein kinase" evidence="3">
    <location>
        <begin position="156"/>
        <end position="539"/>
    </location>
</feature>
<dbReference type="InterPro" id="IPR017441">
    <property type="entry name" value="Protein_kinase_ATP_BS"/>
</dbReference>
<proteinExistence type="predicted"/>
<dbReference type="GO" id="GO:0000278">
    <property type="term" value="P:mitotic cell cycle"/>
    <property type="evidence" value="ECO:0007669"/>
    <property type="project" value="TreeGrafter"/>
</dbReference>
<dbReference type="HOGENOM" id="CLU_019103_2_1_1"/>
<dbReference type="EMBL" id="KN846998">
    <property type="protein sequence ID" value="KIW88597.1"/>
    <property type="molecule type" value="Genomic_DNA"/>
</dbReference>
<evidence type="ECO:0000256" key="1">
    <source>
        <dbReference type="PROSITE-ProRule" id="PRU10141"/>
    </source>
</evidence>
<keyword evidence="5" id="KW-1185">Reference proteome</keyword>
<dbReference type="GO" id="GO:0005524">
    <property type="term" value="F:ATP binding"/>
    <property type="evidence" value="ECO:0007669"/>
    <property type="project" value="UniProtKB-UniRule"/>
</dbReference>
<feature type="compositionally biased region" description="Basic and acidic residues" evidence="2">
    <location>
        <begin position="18"/>
        <end position="32"/>
    </location>
</feature>
<dbReference type="Gene3D" id="1.10.510.10">
    <property type="entry name" value="Transferase(Phosphotransferase) domain 1"/>
    <property type="match status" value="1"/>
</dbReference>
<gene>
    <name evidence="4" type="ORF">Z519_10643</name>
</gene>
<organism evidence="4 5">
    <name type="scientific">Cladophialophora bantiana (strain ATCC 10958 / CBS 173.52 / CDC B-1940 / NIH 8579)</name>
    <name type="common">Xylohypha bantiana</name>
    <dbReference type="NCBI Taxonomy" id="1442370"/>
    <lineage>
        <taxon>Eukaryota</taxon>
        <taxon>Fungi</taxon>
        <taxon>Dikarya</taxon>
        <taxon>Ascomycota</taxon>
        <taxon>Pezizomycotina</taxon>
        <taxon>Eurotiomycetes</taxon>
        <taxon>Chaetothyriomycetidae</taxon>
        <taxon>Chaetothyriales</taxon>
        <taxon>Herpotrichiellaceae</taxon>
        <taxon>Cladophialophora</taxon>
    </lineage>
</organism>